<dbReference type="EMBL" id="JAAIUW010000010">
    <property type="protein sequence ID" value="KAF7812646.1"/>
    <property type="molecule type" value="Genomic_DNA"/>
</dbReference>
<name>A0A834WB55_9FABA</name>
<organism evidence="2 3">
    <name type="scientific">Senna tora</name>
    <dbReference type="NCBI Taxonomy" id="362788"/>
    <lineage>
        <taxon>Eukaryota</taxon>
        <taxon>Viridiplantae</taxon>
        <taxon>Streptophyta</taxon>
        <taxon>Embryophyta</taxon>
        <taxon>Tracheophyta</taxon>
        <taxon>Spermatophyta</taxon>
        <taxon>Magnoliopsida</taxon>
        <taxon>eudicotyledons</taxon>
        <taxon>Gunneridae</taxon>
        <taxon>Pentapetalae</taxon>
        <taxon>rosids</taxon>
        <taxon>fabids</taxon>
        <taxon>Fabales</taxon>
        <taxon>Fabaceae</taxon>
        <taxon>Caesalpinioideae</taxon>
        <taxon>Cassia clade</taxon>
        <taxon>Senna</taxon>
    </lineage>
</organism>
<dbReference type="AlphaFoldDB" id="A0A834WB55"/>
<sequence length="553" mass="61737">MKKVILKVELYDDRIKQKAMKAVSGIPGVESVSVDMMNSKMTLTGDIDPVSVVGKLRKICNTHIVFVGPAQEEKKEEANNNKPTSEIKIVPYDVYGYSYYYGNGRPQYHYLEAFLTQRRSKRRYSFLVDKVQKRLSGWKAKHLSLAGKITLAKSVIDSIPIFIMQTEAIPKGVCEVVEKLNRGFLWWSDGDNRKPHLVAWNEVCKPIDDGGLGLRPLKGMNSAMLMKLGWRLIGDKESLWARVLRAKYRCGDDLVPVVRKRSDSSCVWKSICGVWDKVEKGIRNLDASVAEFAKEGCWLMDVIRLWFDEEIVRKIAAIPAPRVGVERDKVVWGWNASGKFSVSSAFRSGNENIGDDLFCPCCKIHSEYALHAVRDCESKEITEASRKVDPGCGNSPHKKMISVGWQPLEMGWTKVNVDGSVSRDGCSAACGGLIRDCGALGLLSGLDLAWECSFRKVKVEMDSRQAYDLILHSGELSHVAAPIVARIREALRREWSVCLVHIFREANSAANALAKVGHSVELDLRVFECPPEGVGTILFDDQVGKKTLRVVGS</sequence>
<dbReference type="InterPro" id="IPR006121">
    <property type="entry name" value="HMA_dom"/>
</dbReference>
<dbReference type="Pfam" id="PF00403">
    <property type="entry name" value="HMA"/>
    <property type="match status" value="1"/>
</dbReference>
<dbReference type="InterPro" id="IPR036397">
    <property type="entry name" value="RNaseH_sf"/>
</dbReference>
<gene>
    <name evidence="2" type="ORF">G2W53_033622</name>
</gene>
<proteinExistence type="predicted"/>
<keyword evidence="3" id="KW-1185">Reference proteome</keyword>
<dbReference type="SUPFAM" id="SSF53098">
    <property type="entry name" value="Ribonuclease H-like"/>
    <property type="match status" value="1"/>
</dbReference>
<dbReference type="GO" id="GO:0004523">
    <property type="term" value="F:RNA-DNA hybrid ribonuclease activity"/>
    <property type="evidence" value="ECO:0007669"/>
    <property type="project" value="InterPro"/>
</dbReference>
<dbReference type="SUPFAM" id="SSF55008">
    <property type="entry name" value="HMA, heavy metal-associated domain"/>
    <property type="match status" value="1"/>
</dbReference>
<accession>A0A834WB55</accession>
<dbReference type="InterPro" id="IPR036163">
    <property type="entry name" value="HMA_dom_sf"/>
</dbReference>
<feature type="domain" description="HMA" evidence="1">
    <location>
        <begin position="1"/>
        <end position="67"/>
    </location>
</feature>
<dbReference type="GO" id="GO:0003676">
    <property type="term" value="F:nucleic acid binding"/>
    <property type="evidence" value="ECO:0007669"/>
    <property type="project" value="InterPro"/>
</dbReference>
<dbReference type="InterPro" id="IPR044730">
    <property type="entry name" value="RNase_H-like_dom_plant"/>
</dbReference>
<dbReference type="InterPro" id="IPR012337">
    <property type="entry name" value="RNaseH-like_sf"/>
</dbReference>
<dbReference type="InterPro" id="IPR002156">
    <property type="entry name" value="RNaseH_domain"/>
</dbReference>
<dbReference type="PROSITE" id="PS50846">
    <property type="entry name" value="HMA_2"/>
    <property type="match status" value="1"/>
</dbReference>
<evidence type="ECO:0000313" key="3">
    <source>
        <dbReference type="Proteomes" id="UP000634136"/>
    </source>
</evidence>
<dbReference type="Gene3D" id="3.30.420.10">
    <property type="entry name" value="Ribonuclease H-like superfamily/Ribonuclease H"/>
    <property type="match status" value="1"/>
</dbReference>
<dbReference type="CDD" id="cd00371">
    <property type="entry name" value="HMA"/>
    <property type="match status" value="1"/>
</dbReference>
<dbReference type="OrthoDB" id="1744389at2759"/>
<reference evidence="2" key="1">
    <citation type="submission" date="2020-09" db="EMBL/GenBank/DDBJ databases">
        <title>Genome-Enabled Discovery of Anthraquinone Biosynthesis in Senna tora.</title>
        <authorList>
            <person name="Kang S.-H."/>
            <person name="Pandey R.P."/>
            <person name="Lee C.-M."/>
            <person name="Sim J.-S."/>
            <person name="Jeong J.-T."/>
            <person name="Choi B.-S."/>
            <person name="Jung M."/>
            <person name="Ginzburg D."/>
            <person name="Zhao K."/>
            <person name="Won S.Y."/>
            <person name="Oh T.-J."/>
            <person name="Yu Y."/>
            <person name="Kim N.-H."/>
            <person name="Lee O.R."/>
            <person name="Lee T.-H."/>
            <person name="Bashyal P."/>
            <person name="Kim T.-S."/>
            <person name="Lee W.-H."/>
            <person name="Kawkins C."/>
            <person name="Kim C.-K."/>
            <person name="Kim J.S."/>
            <person name="Ahn B.O."/>
            <person name="Rhee S.Y."/>
            <person name="Sohng J.K."/>
        </authorList>
    </citation>
    <scope>NUCLEOTIDE SEQUENCE</scope>
    <source>
        <tissue evidence="2">Leaf</tissue>
    </source>
</reference>
<comment type="caution">
    <text evidence="2">The sequence shown here is derived from an EMBL/GenBank/DDBJ whole genome shotgun (WGS) entry which is preliminary data.</text>
</comment>
<dbReference type="GO" id="GO:0046872">
    <property type="term" value="F:metal ion binding"/>
    <property type="evidence" value="ECO:0007669"/>
    <property type="project" value="InterPro"/>
</dbReference>
<dbReference type="PANTHER" id="PTHR33116">
    <property type="entry name" value="REVERSE TRANSCRIPTASE ZINC-BINDING DOMAIN-CONTAINING PROTEIN-RELATED-RELATED"/>
    <property type="match status" value="1"/>
</dbReference>
<dbReference type="CDD" id="cd06222">
    <property type="entry name" value="RNase_H_like"/>
    <property type="match status" value="1"/>
</dbReference>
<protein>
    <submittedName>
        <fullName evidence="2">Ribonuclease H</fullName>
    </submittedName>
</protein>
<dbReference type="Gene3D" id="3.30.70.100">
    <property type="match status" value="1"/>
</dbReference>
<evidence type="ECO:0000259" key="1">
    <source>
        <dbReference type="PROSITE" id="PS50846"/>
    </source>
</evidence>
<dbReference type="Proteomes" id="UP000634136">
    <property type="component" value="Unassembled WGS sequence"/>
</dbReference>
<evidence type="ECO:0000313" key="2">
    <source>
        <dbReference type="EMBL" id="KAF7812646.1"/>
    </source>
</evidence>
<dbReference type="PANTHER" id="PTHR33116:SF78">
    <property type="entry name" value="OS12G0587133 PROTEIN"/>
    <property type="match status" value="1"/>
</dbReference>
<dbReference type="Pfam" id="PF13456">
    <property type="entry name" value="RVT_3"/>
    <property type="match status" value="1"/>
</dbReference>